<dbReference type="SUPFAM" id="SSF81383">
    <property type="entry name" value="F-box domain"/>
    <property type="match status" value="1"/>
</dbReference>
<dbReference type="Proteomes" id="UP000224567">
    <property type="component" value="Unassembled WGS sequence"/>
</dbReference>
<gene>
    <name evidence="2" type="ORF">CQW23_25699</name>
</gene>
<dbReference type="InterPro" id="IPR006527">
    <property type="entry name" value="F-box-assoc_dom_typ1"/>
</dbReference>
<dbReference type="NCBIfam" id="TIGR01640">
    <property type="entry name" value="F_box_assoc_1"/>
    <property type="match status" value="1"/>
</dbReference>
<name>A0A2G2VLQ6_CAPBA</name>
<sequence>MFSFRYFRDWIDQVIHIILFKFLSCYHYRTTFIFTPFHVPTTTTDHPVIPDEIMTDILLRLPIKTLSKFMCVSKSWNQLIYSPYFVNTHMKLNSHHRVLFRGRNGDFKFCTLLPLFNRQQTVEELIDVDSPTLEEFIVGSANGLICLVNLKFEAYIWNPTISKSKKLLKSTWGSFSTKYGFRYDELHDDYKAVFVDYYFPSFHNVVNIYSLRTDSWTTLDDQLQGIYLVNNSGICVNGKLYWLSSSTLTFYIVCRIISFDLADETWGSMELPIYGEATHHFRLGVVGSDLSLLHACQIGDTTSDVWSLNDCGLWTKLFTIKNPLTNDLSIVMCVSPLETFSIRFGQSNNEDLLFFLHSVIMMCDGLSRQLEQHIDDVEGYSPLEVYEESLINPLKISGQGPRIRETSQSLS</sequence>
<keyword evidence="3" id="KW-1185">Reference proteome</keyword>
<protein>
    <recommendedName>
        <fullName evidence="1">F-box domain-containing protein</fullName>
    </recommendedName>
</protein>
<reference evidence="3" key="2">
    <citation type="journal article" date="2017" name="J. Anim. Genet.">
        <title>Multiple reference genome sequences of hot pepper reveal the massive evolution of plant disease resistance genes by retroduplication.</title>
        <authorList>
            <person name="Kim S."/>
            <person name="Park J."/>
            <person name="Yeom S.-I."/>
            <person name="Kim Y.-M."/>
            <person name="Seo E."/>
            <person name="Kim K.-T."/>
            <person name="Kim M.-S."/>
            <person name="Lee J.M."/>
            <person name="Cheong K."/>
            <person name="Shin H.-S."/>
            <person name="Kim S.-B."/>
            <person name="Han K."/>
            <person name="Lee J."/>
            <person name="Park M."/>
            <person name="Lee H.-A."/>
            <person name="Lee H.-Y."/>
            <person name="Lee Y."/>
            <person name="Oh S."/>
            <person name="Lee J.H."/>
            <person name="Choi E."/>
            <person name="Choi E."/>
            <person name="Lee S.E."/>
            <person name="Jeon J."/>
            <person name="Kim H."/>
            <person name="Choi G."/>
            <person name="Song H."/>
            <person name="Lee J."/>
            <person name="Lee S.-C."/>
            <person name="Kwon J.-K."/>
            <person name="Lee H.-Y."/>
            <person name="Koo N."/>
            <person name="Hong Y."/>
            <person name="Kim R.W."/>
            <person name="Kang W.-H."/>
            <person name="Huh J.H."/>
            <person name="Kang B.-C."/>
            <person name="Yang T.-J."/>
            <person name="Lee Y.-H."/>
            <person name="Bennetzen J.L."/>
            <person name="Choi D."/>
        </authorList>
    </citation>
    <scope>NUCLEOTIDE SEQUENCE [LARGE SCALE GENOMIC DNA]</scope>
    <source>
        <strain evidence="3">cv. PBC81</strain>
    </source>
</reference>
<comment type="caution">
    <text evidence="2">The sequence shown here is derived from an EMBL/GenBank/DDBJ whole genome shotgun (WGS) entry which is preliminary data.</text>
</comment>
<dbReference type="InterPro" id="IPR011043">
    <property type="entry name" value="Gal_Oxase/kelch_b-propeller"/>
</dbReference>
<dbReference type="SUPFAM" id="SSF50965">
    <property type="entry name" value="Galactose oxidase, central domain"/>
    <property type="match status" value="1"/>
</dbReference>
<evidence type="ECO:0000313" key="2">
    <source>
        <dbReference type="EMBL" id="PHT33899.1"/>
    </source>
</evidence>
<evidence type="ECO:0000259" key="1">
    <source>
        <dbReference type="SMART" id="SM00256"/>
    </source>
</evidence>
<dbReference type="CDD" id="cd22157">
    <property type="entry name" value="F-box_AtFBW1-like"/>
    <property type="match status" value="1"/>
</dbReference>
<dbReference type="STRING" id="33114.A0A2G2VLQ6"/>
<proteinExistence type="predicted"/>
<dbReference type="Gene3D" id="1.20.1280.50">
    <property type="match status" value="1"/>
</dbReference>
<dbReference type="PANTHER" id="PTHR31672:SF10">
    <property type="entry name" value="F-BOX DOMAIN-CONTAINING PROTEIN"/>
    <property type="match status" value="1"/>
</dbReference>
<evidence type="ECO:0000313" key="3">
    <source>
        <dbReference type="Proteomes" id="UP000224567"/>
    </source>
</evidence>
<reference evidence="2 3" key="1">
    <citation type="journal article" date="2017" name="Genome Biol.">
        <title>New reference genome sequences of hot pepper reveal the massive evolution of plant disease-resistance genes by retroduplication.</title>
        <authorList>
            <person name="Kim S."/>
            <person name="Park J."/>
            <person name="Yeom S.I."/>
            <person name="Kim Y.M."/>
            <person name="Seo E."/>
            <person name="Kim K.T."/>
            <person name="Kim M.S."/>
            <person name="Lee J.M."/>
            <person name="Cheong K."/>
            <person name="Shin H.S."/>
            <person name="Kim S.B."/>
            <person name="Han K."/>
            <person name="Lee J."/>
            <person name="Park M."/>
            <person name="Lee H.A."/>
            <person name="Lee H.Y."/>
            <person name="Lee Y."/>
            <person name="Oh S."/>
            <person name="Lee J.H."/>
            <person name="Choi E."/>
            <person name="Choi E."/>
            <person name="Lee S.E."/>
            <person name="Jeon J."/>
            <person name="Kim H."/>
            <person name="Choi G."/>
            <person name="Song H."/>
            <person name="Lee J."/>
            <person name="Lee S.C."/>
            <person name="Kwon J.K."/>
            <person name="Lee H.Y."/>
            <person name="Koo N."/>
            <person name="Hong Y."/>
            <person name="Kim R.W."/>
            <person name="Kang W.H."/>
            <person name="Huh J.H."/>
            <person name="Kang B.C."/>
            <person name="Yang T.J."/>
            <person name="Lee Y.H."/>
            <person name="Bennetzen J.L."/>
            <person name="Choi D."/>
        </authorList>
    </citation>
    <scope>NUCLEOTIDE SEQUENCE [LARGE SCALE GENOMIC DNA]</scope>
    <source>
        <strain evidence="3">cv. PBC81</strain>
    </source>
</reference>
<dbReference type="SMART" id="SM00256">
    <property type="entry name" value="FBOX"/>
    <property type="match status" value="1"/>
</dbReference>
<dbReference type="Pfam" id="PF00646">
    <property type="entry name" value="F-box"/>
    <property type="match status" value="1"/>
</dbReference>
<dbReference type="InterPro" id="IPR050796">
    <property type="entry name" value="SCF_F-box_component"/>
</dbReference>
<dbReference type="InterPro" id="IPR036047">
    <property type="entry name" value="F-box-like_dom_sf"/>
</dbReference>
<dbReference type="AlphaFoldDB" id="A0A2G2VLQ6"/>
<organism evidence="2 3">
    <name type="scientific">Capsicum baccatum</name>
    <name type="common">Peruvian pepper</name>
    <dbReference type="NCBI Taxonomy" id="33114"/>
    <lineage>
        <taxon>Eukaryota</taxon>
        <taxon>Viridiplantae</taxon>
        <taxon>Streptophyta</taxon>
        <taxon>Embryophyta</taxon>
        <taxon>Tracheophyta</taxon>
        <taxon>Spermatophyta</taxon>
        <taxon>Magnoliopsida</taxon>
        <taxon>eudicotyledons</taxon>
        <taxon>Gunneridae</taxon>
        <taxon>Pentapetalae</taxon>
        <taxon>asterids</taxon>
        <taxon>lamiids</taxon>
        <taxon>Solanales</taxon>
        <taxon>Solanaceae</taxon>
        <taxon>Solanoideae</taxon>
        <taxon>Capsiceae</taxon>
        <taxon>Capsicum</taxon>
    </lineage>
</organism>
<feature type="domain" description="F-box" evidence="1">
    <location>
        <begin position="49"/>
        <end position="89"/>
    </location>
</feature>
<accession>A0A2G2VLQ6</accession>
<dbReference type="EMBL" id="MLFT02000011">
    <property type="protein sequence ID" value="PHT33899.1"/>
    <property type="molecule type" value="Genomic_DNA"/>
</dbReference>
<dbReference type="OrthoDB" id="591557at2759"/>
<dbReference type="Pfam" id="PF07734">
    <property type="entry name" value="FBA_1"/>
    <property type="match status" value="1"/>
</dbReference>
<dbReference type="InterPro" id="IPR017451">
    <property type="entry name" value="F-box-assoc_interact_dom"/>
</dbReference>
<dbReference type="InterPro" id="IPR001810">
    <property type="entry name" value="F-box_dom"/>
</dbReference>
<dbReference type="PANTHER" id="PTHR31672">
    <property type="entry name" value="BNACNNG10540D PROTEIN"/>
    <property type="match status" value="1"/>
</dbReference>